<dbReference type="Gene3D" id="3.10.450.100">
    <property type="entry name" value="NTF2-like, domain 1"/>
    <property type="match status" value="1"/>
</dbReference>
<feature type="domain" description="NTF2-like N-terminal transpeptidase" evidence="7">
    <location>
        <begin position="33"/>
        <end position="147"/>
    </location>
</feature>
<name>A0AAC9QWY6_EUBLI</name>
<dbReference type="InterPro" id="IPR007887">
    <property type="entry name" value="MecA_N"/>
</dbReference>
<feature type="transmembrane region" description="Helical" evidence="4">
    <location>
        <begin position="7"/>
        <end position="27"/>
    </location>
</feature>
<evidence type="ECO:0008006" key="10">
    <source>
        <dbReference type="Google" id="ProtNLM"/>
    </source>
</evidence>
<comment type="subcellular location">
    <subcellularLocation>
        <location evidence="1">Membrane</location>
    </subcellularLocation>
</comment>
<keyword evidence="4" id="KW-0812">Transmembrane</keyword>
<dbReference type="Gene3D" id="3.30.1390.30">
    <property type="entry name" value="Penicillin-binding protein 2a, domain 3"/>
    <property type="match status" value="1"/>
</dbReference>
<reference evidence="9" key="1">
    <citation type="journal article" date="2017" name="Sci. Rep.">
        <title>Determination of the Genome and Primary Transcriptome of Syngas Fermenting Eubacterium limosum ATCC 8486.</title>
        <authorList>
            <person name="Song Y."/>
            <person name="Shin J."/>
            <person name="Jeong Y."/>
            <person name="Jin S."/>
            <person name="Lee J.K."/>
            <person name="Kim D.R."/>
            <person name="Kim S.C."/>
            <person name="Cho S."/>
            <person name="Cho B.K."/>
        </authorList>
    </citation>
    <scope>NUCLEOTIDE SEQUENCE [LARGE SCALE GENOMIC DNA]</scope>
    <source>
        <strain evidence="9">ATCC 8486</strain>
    </source>
</reference>
<evidence type="ECO:0000313" key="8">
    <source>
        <dbReference type="EMBL" id="ARD67188.1"/>
    </source>
</evidence>
<accession>A0AAC9QWY6</accession>
<gene>
    <name evidence="8" type="ORF">B2M23_17335</name>
</gene>
<dbReference type="Pfam" id="PF05223">
    <property type="entry name" value="MecA_N"/>
    <property type="match status" value="1"/>
</dbReference>
<dbReference type="AlphaFoldDB" id="A0AAC9QWY6"/>
<dbReference type="SUPFAM" id="SSF54427">
    <property type="entry name" value="NTF2-like"/>
    <property type="match status" value="1"/>
</dbReference>
<dbReference type="GO" id="GO:0071555">
    <property type="term" value="P:cell wall organization"/>
    <property type="evidence" value="ECO:0007669"/>
    <property type="project" value="TreeGrafter"/>
</dbReference>
<dbReference type="Proteomes" id="UP000192391">
    <property type="component" value="Chromosome"/>
</dbReference>
<dbReference type="EMBL" id="CP019962">
    <property type="protein sequence ID" value="ARD67188.1"/>
    <property type="molecule type" value="Genomic_DNA"/>
</dbReference>
<keyword evidence="3 4" id="KW-0472">Membrane</keyword>
<evidence type="ECO:0000256" key="1">
    <source>
        <dbReference type="ARBA" id="ARBA00004370"/>
    </source>
</evidence>
<dbReference type="KEGG" id="elim:B2M23_17335"/>
<sequence>MHRMKKYLPFMIGGVVLLVVLIGLVVWSNRQTPERVLNRYVQYVNEGRYEAVYDKLLSDKAKGYADRQTFIDQYKNIYGGIEARNIKISNIVKSDESTDNYTYLKYDYEMDTVAGHYKGGTSARITKKTNGWTIEWNEGMILPSFSKWQTVSVVPTTAERGSIYDRNGNLLAGKGQVLEVGIVPGKLNAETKDADFQSMAALLDIKTEDIQSKLSQGWVTDDVRVPIATIDLSDTALEAQLLGIAGIYTDTTEVRTYPYGEKASQLTGYVQSISPEVLEDRKEKGYTESSVIGKTGLEAAYESRLRGKDGCKIVVDQGVDNYQDEAGNWIQRPRIWTVVEDPAEKGEDITVTIDASLQTKIYDQFASDRSSSVAINPKTGEVLALVSTPSFDANTFISGFSEEAWNALSSDPSMPLQNRFESAYTPGSSFKPLTAGVGMTSGKLDPNADFGPSGSSWQKDPSWGDLLITTLQGYDGPANLENALVYSDNIYFAKAALQMGGAAFKNGLEKSGFGQELDFPLPLAKSQISNSGNFADEGQLAQSGYGQGEILVNPVHMASVYSAFVNDGSMIKPVLEYSETPQFWYPDAFSKEAADTIRNDLIQVIENPAGTAHEAHLDGVTLAGKTGTAEIKASQEDTSGTELGWFNAFIADSDSPEQLLVVSMVEDVKDRGGSHYLVPKVRSIF</sequence>
<organism evidence="8 9">
    <name type="scientific">Eubacterium limosum</name>
    <dbReference type="NCBI Taxonomy" id="1736"/>
    <lineage>
        <taxon>Bacteria</taxon>
        <taxon>Bacillati</taxon>
        <taxon>Bacillota</taxon>
        <taxon>Clostridia</taxon>
        <taxon>Eubacteriales</taxon>
        <taxon>Eubacteriaceae</taxon>
        <taxon>Eubacterium</taxon>
    </lineage>
</organism>
<feature type="domain" description="Penicillin-binding protein dimerisation" evidence="6">
    <location>
        <begin position="156"/>
        <end position="314"/>
    </location>
</feature>
<evidence type="ECO:0000256" key="4">
    <source>
        <dbReference type="SAM" id="Phobius"/>
    </source>
</evidence>
<dbReference type="InterPro" id="IPR005311">
    <property type="entry name" value="PBP_dimer"/>
</dbReference>
<evidence type="ECO:0000259" key="7">
    <source>
        <dbReference type="Pfam" id="PF05223"/>
    </source>
</evidence>
<dbReference type="Pfam" id="PF03717">
    <property type="entry name" value="PBP_dimer"/>
    <property type="match status" value="1"/>
</dbReference>
<dbReference type="InterPro" id="IPR012338">
    <property type="entry name" value="Beta-lactam/transpept-like"/>
</dbReference>
<dbReference type="Pfam" id="PF00905">
    <property type="entry name" value="Transpeptidase"/>
    <property type="match status" value="1"/>
</dbReference>
<dbReference type="GO" id="GO:0046677">
    <property type="term" value="P:response to antibiotic"/>
    <property type="evidence" value="ECO:0007669"/>
    <property type="project" value="InterPro"/>
</dbReference>
<protein>
    <recommendedName>
        <fullName evidence="10">Penicillin-binding protein</fullName>
    </recommendedName>
</protein>
<dbReference type="InterPro" id="IPR036138">
    <property type="entry name" value="PBP_dimer_sf"/>
</dbReference>
<evidence type="ECO:0000256" key="2">
    <source>
        <dbReference type="ARBA" id="ARBA00007171"/>
    </source>
</evidence>
<dbReference type="Gene3D" id="3.90.1310.10">
    <property type="entry name" value="Penicillin-binding protein 2a (Domain 2)"/>
    <property type="match status" value="1"/>
</dbReference>
<feature type="domain" description="Penicillin-binding protein transpeptidase" evidence="5">
    <location>
        <begin position="372"/>
        <end position="684"/>
    </location>
</feature>
<dbReference type="GO" id="GO:0071972">
    <property type="term" value="F:peptidoglycan L,D-transpeptidase activity"/>
    <property type="evidence" value="ECO:0007669"/>
    <property type="project" value="TreeGrafter"/>
</dbReference>
<comment type="similarity">
    <text evidence="2">Belongs to the transpeptidase family.</text>
</comment>
<dbReference type="InterPro" id="IPR001460">
    <property type="entry name" value="PCN-bd_Tpept"/>
</dbReference>
<dbReference type="Gene3D" id="3.40.710.10">
    <property type="entry name" value="DD-peptidase/beta-lactamase superfamily"/>
    <property type="match status" value="1"/>
</dbReference>
<dbReference type="SUPFAM" id="SSF56519">
    <property type="entry name" value="Penicillin binding protein dimerisation domain"/>
    <property type="match status" value="1"/>
</dbReference>
<dbReference type="PANTHER" id="PTHR30627:SF25">
    <property type="entry name" value="PENICILLIN-BINDING PROTEIN 3"/>
    <property type="match status" value="1"/>
</dbReference>
<keyword evidence="4" id="KW-1133">Transmembrane helix</keyword>
<dbReference type="GO" id="GO:0008658">
    <property type="term" value="F:penicillin binding"/>
    <property type="evidence" value="ECO:0007669"/>
    <property type="project" value="InterPro"/>
</dbReference>
<proteinExistence type="inferred from homology"/>
<dbReference type="GO" id="GO:0005886">
    <property type="term" value="C:plasma membrane"/>
    <property type="evidence" value="ECO:0007669"/>
    <property type="project" value="TreeGrafter"/>
</dbReference>
<dbReference type="InterPro" id="IPR050515">
    <property type="entry name" value="Beta-lactam/transpept"/>
</dbReference>
<dbReference type="RefSeq" id="WP_038351702.1">
    <property type="nucleotide sequence ID" value="NZ_CP019962.1"/>
</dbReference>
<dbReference type="InterPro" id="IPR032710">
    <property type="entry name" value="NTF2-like_dom_sf"/>
</dbReference>
<evidence type="ECO:0000259" key="6">
    <source>
        <dbReference type="Pfam" id="PF03717"/>
    </source>
</evidence>
<evidence type="ECO:0000256" key="3">
    <source>
        <dbReference type="ARBA" id="ARBA00023136"/>
    </source>
</evidence>
<dbReference type="SUPFAM" id="SSF56601">
    <property type="entry name" value="beta-lactamase/transpeptidase-like"/>
    <property type="match status" value="1"/>
</dbReference>
<evidence type="ECO:0000313" key="9">
    <source>
        <dbReference type="Proteomes" id="UP000192391"/>
    </source>
</evidence>
<dbReference type="PANTHER" id="PTHR30627">
    <property type="entry name" value="PEPTIDOGLYCAN D,D-TRANSPEPTIDASE"/>
    <property type="match status" value="1"/>
</dbReference>
<evidence type="ECO:0000259" key="5">
    <source>
        <dbReference type="Pfam" id="PF00905"/>
    </source>
</evidence>